<dbReference type="RefSeq" id="WP_093261971.1">
    <property type="nucleotide sequence ID" value="NZ_FNKK01000002.1"/>
</dbReference>
<proteinExistence type="predicted"/>
<dbReference type="OrthoDB" id="570545at2"/>
<name>A0A1H1HP03_9ACTN</name>
<evidence type="ECO:0000313" key="4">
    <source>
        <dbReference type="Proteomes" id="UP000217103"/>
    </source>
</evidence>
<reference evidence="3 4" key="1">
    <citation type="submission" date="2016-10" db="EMBL/GenBank/DDBJ databases">
        <authorList>
            <person name="de Groot N.N."/>
        </authorList>
    </citation>
    <scope>NUCLEOTIDE SEQUENCE [LARGE SCALE GENOMIC DNA]</scope>
    <source>
        <strain evidence="3 4">DSM 43794</strain>
    </source>
</reference>
<protein>
    <submittedName>
        <fullName evidence="3">Glycosyltransferase involved in cell wall bisynthesis</fullName>
    </submittedName>
</protein>
<keyword evidence="4" id="KW-1185">Reference proteome</keyword>
<dbReference type="GO" id="GO:0016757">
    <property type="term" value="F:glycosyltransferase activity"/>
    <property type="evidence" value="ECO:0007669"/>
    <property type="project" value="InterPro"/>
</dbReference>
<dbReference type="EMBL" id="FNKK01000002">
    <property type="protein sequence ID" value="SDR27147.1"/>
    <property type="molecule type" value="Genomic_DNA"/>
</dbReference>
<organism evidence="3 4">
    <name type="scientific">Thermostaphylospora chromogena</name>
    <dbReference type="NCBI Taxonomy" id="35622"/>
    <lineage>
        <taxon>Bacteria</taxon>
        <taxon>Bacillati</taxon>
        <taxon>Actinomycetota</taxon>
        <taxon>Actinomycetes</taxon>
        <taxon>Streptosporangiales</taxon>
        <taxon>Thermomonosporaceae</taxon>
        <taxon>Thermostaphylospora</taxon>
    </lineage>
</organism>
<dbReference type="STRING" id="35622.SAMN04489764_4654"/>
<dbReference type="Gene3D" id="3.40.50.2000">
    <property type="entry name" value="Glycogen Phosphorylase B"/>
    <property type="match status" value="2"/>
</dbReference>
<keyword evidence="1 3" id="KW-0808">Transferase</keyword>
<dbReference type="AlphaFoldDB" id="A0A1H1HP03"/>
<dbReference type="Proteomes" id="UP000217103">
    <property type="component" value="Unassembled WGS sequence"/>
</dbReference>
<evidence type="ECO:0000259" key="2">
    <source>
        <dbReference type="Pfam" id="PF00534"/>
    </source>
</evidence>
<dbReference type="InterPro" id="IPR001296">
    <property type="entry name" value="Glyco_trans_1"/>
</dbReference>
<sequence length="389" mass="43578">MKIRYMLLHAYGMGGTIRTVFNQANAMVAAGHDVEVVSVVRRRDEPQFHLDPRVRLHTLVDQRGGIEPDKPSLGGRLAGRLGRGPIVPSGEFAAEYFTAQVERATVGYMSKIKDGILVTTRPALNLMAARFVSRSVVRVAQEHMNLATHLPDVRQALLRHYGVFDAVAVLTNTDREEYERALPGTYVVRIPNAVHSVEQPHSDQTSKIVIAAGRLFYQKGFDLLLPAFAEVVRHHPDWQLRIFGTGQKKNQLRRQIEQLRLYNNAYLMGRTDRLDEEMTKASLFVLSSRFEGLPMVMIEAMTHALPVVSFDCPTGPADVITHGRDGLLVPPGDVDGLAQAMLKLIGDRDARLRMGAQAAETVRDYAPEAVMPRWEALFEELSRKKQARR</sequence>
<evidence type="ECO:0000256" key="1">
    <source>
        <dbReference type="ARBA" id="ARBA00022679"/>
    </source>
</evidence>
<dbReference type="PANTHER" id="PTHR12526:SF630">
    <property type="entry name" value="GLYCOSYLTRANSFERASE"/>
    <property type="match status" value="1"/>
</dbReference>
<accession>A0A1H1HP03</accession>
<evidence type="ECO:0000313" key="3">
    <source>
        <dbReference type="EMBL" id="SDR27147.1"/>
    </source>
</evidence>
<dbReference type="CDD" id="cd03820">
    <property type="entry name" value="GT4_AmsD-like"/>
    <property type="match status" value="1"/>
</dbReference>
<gene>
    <name evidence="3" type="ORF">SAMN04489764_4654</name>
</gene>
<dbReference type="SUPFAM" id="SSF53756">
    <property type="entry name" value="UDP-Glycosyltransferase/glycogen phosphorylase"/>
    <property type="match status" value="1"/>
</dbReference>
<dbReference type="Pfam" id="PF00534">
    <property type="entry name" value="Glycos_transf_1"/>
    <property type="match status" value="1"/>
</dbReference>
<feature type="domain" description="Glycosyl transferase family 1" evidence="2">
    <location>
        <begin position="199"/>
        <end position="360"/>
    </location>
</feature>
<dbReference type="PANTHER" id="PTHR12526">
    <property type="entry name" value="GLYCOSYLTRANSFERASE"/>
    <property type="match status" value="1"/>
</dbReference>